<feature type="transmembrane region" description="Helical" evidence="2">
    <location>
        <begin position="273"/>
        <end position="295"/>
    </location>
</feature>
<organism evidence="3 4">
    <name type="scientific">Drechmeria coniospora</name>
    <name type="common">Nematophagous fungus</name>
    <name type="synonym">Meria coniospora</name>
    <dbReference type="NCBI Taxonomy" id="98403"/>
    <lineage>
        <taxon>Eukaryota</taxon>
        <taxon>Fungi</taxon>
        <taxon>Dikarya</taxon>
        <taxon>Ascomycota</taxon>
        <taxon>Pezizomycotina</taxon>
        <taxon>Sordariomycetes</taxon>
        <taxon>Hypocreomycetidae</taxon>
        <taxon>Hypocreales</taxon>
        <taxon>Ophiocordycipitaceae</taxon>
        <taxon>Drechmeria</taxon>
    </lineage>
</organism>
<keyword evidence="2" id="KW-1133">Transmembrane helix</keyword>
<comment type="caution">
    <text evidence="3">The sequence shown here is derived from an EMBL/GenBank/DDBJ whole genome shotgun (WGS) entry which is preliminary data.</text>
</comment>
<keyword evidence="2" id="KW-0812">Transmembrane</keyword>
<reference evidence="3 4" key="1">
    <citation type="journal article" date="2016" name="Sci. Rep.">
        <title>Insights into Adaptations to a Near-Obligate Nematode Endoparasitic Lifestyle from the Finished Genome of Drechmeria coniospora.</title>
        <authorList>
            <person name="Zhang L."/>
            <person name="Zhou Z."/>
            <person name="Guo Q."/>
            <person name="Fokkens L."/>
            <person name="Miskei M."/>
            <person name="Pocsi I."/>
            <person name="Zhang W."/>
            <person name="Chen M."/>
            <person name="Wang L."/>
            <person name="Sun Y."/>
            <person name="Donzelli B.G."/>
            <person name="Gibson D.M."/>
            <person name="Nelson D.R."/>
            <person name="Luo J.G."/>
            <person name="Rep M."/>
            <person name="Liu H."/>
            <person name="Yang S."/>
            <person name="Wang J."/>
            <person name="Krasnoff S.B."/>
            <person name="Xu Y."/>
            <person name="Molnar I."/>
            <person name="Lin M."/>
        </authorList>
    </citation>
    <scope>NUCLEOTIDE SEQUENCE [LARGE SCALE GENOMIC DNA]</scope>
    <source>
        <strain evidence="3 4">ARSEF 6962</strain>
    </source>
</reference>
<evidence type="ECO:0000313" key="3">
    <source>
        <dbReference type="EMBL" id="KYK61337.1"/>
    </source>
</evidence>
<sequence length="406" mass="42495">MVHRPRYATCSAVRPTAAEQRCHKQRKMAKALGHISVVACRLPHASIRPSSSSSHLATRLFTAFFRLLTSAAFCRLLPPSIPLFCYTPPADEDTIHPSSQPASEADPTDKHCRMSIEERLGASCPGKGSFYVCRNKPTRFLGCCTIDPCATRDGGCPAKNLEPASFSASAYDKIPSQSCLSFENGTDWYTCAAATPPFVGCCAINACLTSTGCDTDSVRPARLSDTPANAAAFLAGSPSDAPSSTSLVSATQTSEAAKPAAAAAAEGGLSKGAVAGIAIASVACTLLLCALFLFISFRRRRRTRKTSEGRAHDAKGGGDDGSNGAVGCVSDSPCRDVAQPSPLSRVDLSSPGTPSYANYQQNAPPGLASCQGTPAVISACPVVAELPAIESHRPHEPWVKGMESRR</sequence>
<dbReference type="STRING" id="98403.A0A151GW46"/>
<proteinExistence type="predicted"/>
<feature type="compositionally biased region" description="Polar residues" evidence="1">
    <location>
        <begin position="350"/>
        <end position="360"/>
    </location>
</feature>
<accession>A0A151GW46</accession>
<dbReference type="Proteomes" id="UP000076580">
    <property type="component" value="Chromosome 01"/>
</dbReference>
<keyword evidence="2" id="KW-0472">Membrane</keyword>
<feature type="region of interest" description="Disordered" evidence="1">
    <location>
        <begin position="339"/>
        <end position="360"/>
    </location>
</feature>
<dbReference type="RefSeq" id="XP_040660689.1">
    <property type="nucleotide sequence ID" value="XM_040799806.1"/>
</dbReference>
<dbReference type="InParanoid" id="A0A151GW46"/>
<gene>
    <name evidence="3" type="ORF">DCS_02479</name>
</gene>
<feature type="compositionally biased region" description="Basic and acidic residues" evidence="1">
    <location>
        <begin position="305"/>
        <end position="318"/>
    </location>
</feature>
<dbReference type="AlphaFoldDB" id="A0A151GW46"/>
<evidence type="ECO:0000313" key="4">
    <source>
        <dbReference type="Proteomes" id="UP000076580"/>
    </source>
</evidence>
<evidence type="ECO:0000256" key="2">
    <source>
        <dbReference type="SAM" id="Phobius"/>
    </source>
</evidence>
<dbReference type="GeneID" id="63715122"/>
<evidence type="ECO:0000256" key="1">
    <source>
        <dbReference type="SAM" id="MobiDB-lite"/>
    </source>
</evidence>
<name>A0A151GW46_DRECN</name>
<protein>
    <submittedName>
        <fullName evidence="3">Uncharacterized protein</fullName>
    </submittedName>
</protein>
<dbReference type="EMBL" id="LAYC01000001">
    <property type="protein sequence ID" value="KYK61337.1"/>
    <property type="molecule type" value="Genomic_DNA"/>
</dbReference>
<feature type="region of interest" description="Disordered" evidence="1">
    <location>
        <begin position="303"/>
        <end position="326"/>
    </location>
</feature>
<keyword evidence="4" id="KW-1185">Reference proteome</keyword>